<feature type="region of interest" description="Disordered" evidence="1">
    <location>
        <begin position="363"/>
        <end position="386"/>
    </location>
</feature>
<evidence type="ECO:0000313" key="2">
    <source>
        <dbReference type="EMBL" id="BAF81510.1"/>
    </source>
</evidence>
<organism evidence="2">
    <name type="scientific">Botryllus primigenus</name>
    <dbReference type="NCBI Taxonomy" id="62810"/>
    <lineage>
        <taxon>Eukaryota</taxon>
        <taxon>Metazoa</taxon>
        <taxon>Chordata</taxon>
        <taxon>Tunicata</taxon>
        <taxon>Ascidiacea</taxon>
        <taxon>Stolidobranchia</taxon>
        <taxon>Styelidae</taxon>
        <taxon>Botryllus</taxon>
    </lineage>
</organism>
<dbReference type="AlphaFoldDB" id="A8CGI9"/>
<feature type="non-terminal residue" evidence="2">
    <location>
        <position position="1"/>
    </location>
</feature>
<dbReference type="EMBL" id="AB362816">
    <property type="protein sequence ID" value="BAF81510.1"/>
    <property type="molecule type" value="mRNA"/>
</dbReference>
<name>A8CGI9_9ASCI</name>
<reference evidence="2" key="1">
    <citation type="journal article" date="2008" name="Dev. Dyn.">
        <title>Cell proliferation dynamics of somatic and germline tissues during zooidal life span in the colonial tunicate Botryllus primigenus.</title>
        <authorList>
            <person name="Kawamura K."/>
            <person name="Tachibana M."/>
            <person name="Sunanaga T."/>
        </authorList>
    </citation>
    <scope>NUCLEOTIDE SEQUENCE</scope>
</reference>
<proteinExistence type="evidence at transcript level"/>
<sequence length="406" mass="44316">ALYHDTPPNSPPRDIDDQAPQLVPVGTDATLSSGNGFDGLDCFSYTSYPDKDLEDCSDLSEIIYADIDACNCGNDEKLIKDCMWNGVGHKASSALRKAHNRTSSPHSHSVCHPNGCVDPRNIFPYPVGLSASTERKKKNLTTTPQKYYKVYDGAETPSDSKEEIDVVTVEKNQNSMILKPKNATSPPKIVATVVSKENGKLAIVTNSGAAQSTKGLVKTIAQNMDSERGRPKNKFHIFTTTTTSSGQQSPRTVAMAIENRQNTQQSLKRRHTVEDTHTIMKMANPKLVMQRGGDSVSPVARFDKKRMSLEGVSFCPTTKIRQNARDVPKILETQPSAAILDSTELLAAKFKMSRKAGITPIEIKEDSDSSASNRLNPANKRKRKAEALARLLPAGCGSDTEQIRAA</sequence>
<accession>A8CGI9</accession>
<protein>
    <submittedName>
        <fullName evidence="2">Myc</fullName>
    </submittedName>
</protein>
<gene>
    <name evidence="2" type="primary">BpMyc</name>
</gene>
<feature type="non-terminal residue" evidence="2">
    <location>
        <position position="406"/>
    </location>
</feature>
<evidence type="ECO:0000256" key="1">
    <source>
        <dbReference type="SAM" id="MobiDB-lite"/>
    </source>
</evidence>